<dbReference type="EMBL" id="JAPWGY010000001">
    <property type="protein sequence ID" value="MCZ4279583.1"/>
    <property type="molecule type" value="Genomic_DNA"/>
</dbReference>
<evidence type="ECO:0000313" key="1">
    <source>
        <dbReference type="EMBL" id="MCZ4279583.1"/>
    </source>
</evidence>
<reference evidence="1" key="1">
    <citation type="submission" date="2022-12" db="EMBL/GenBank/DDBJ databases">
        <title>Bacterial isolates from different developmental stages of Nematostella vectensis.</title>
        <authorList>
            <person name="Fraune S."/>
        </authorList>
    </citation>
    <scope>NUCLEOTIDE SEQUENCE</scope>
    <source>
        <strain evidence="1">G21630-S1</strain>
    </source>
</reference>
<proteinExistence type="predicted"/>
<evidence type="ECO:0000313" key="2">
    <source>
        <dbReference type="Proteomes" id="UP001069802"/>
    </source>
</evidence>
<accession>A0ABT4LEQ5</accession>
<organism evidence="1 2">
    <name type="scientific">Kiloniella laminariae</name>
    <dbReference type="NCBI Taxonomy" id="454162"/>
    <lineage>
        <taxon>Bacteria</taxon>
        <taxon>Pseudomonadati</taxon>
        <taxon>Pseudomonadota</taxon>
        <taxon>Alphaproteobacteria</taxon>
        <taxon>Rhodospirillales</taxon>
        <taxon>Kiloniellaceae</taxon>
        <taxon>Kiloniella</taxon>
    </lineage>
</organism>
<gene>
    <name evidence="1" type="ORF">O4H49_02260</name>
</gene>
<sequence>MKISNEEYVEKKRQRAAEVARGMIDGSVHYLEGAIELSALRFEVGLSEDDKDFLAFTIVSSEVDNLPIGAPRQYWSQEALDRHEPEVQKSIIWAKKVSFTECKSIVRRFNP</sequence>
<protein>
    <submittedName>
        <fullName evidence="1">DUF2489 domain-containing protein</fullName>
    </submittedName>
</protein>
<dbReference type="RefSeq" id="WP_269421783.1">
    <property type="nucleotide sequence ID" value="NZ_JAPWGY010000001.1"/>
</dbReference>
<name>A0ABT4LEQ5_9PROT</name>
<comment type="caution">
    <text evidence="1">The sequence shown here is derived from an EMBL/GenBank/DDBJ whole genome shotgun (WGS) entry which is preliminary data.</text>
</comment>
<dbReference type="Proteomes" id="UP001069802">
    <property type="component" value="Unassembled WGS sequence"/>
</dbReference>
<keyword evidence="2" id="KW-1185">Reference proteome</keyword>